<protein>
    <submittedName>
        <fullName evidence="2">RimJ/RimL family protein N-acetyltransferase</fullName>
    </submittedName>
</protein>
<dbReference type="InterPro" id="IPR016181">
    <property type="entry name" value="Acyl_CoA_acyltransferase"/>
</dbReference>
<organism evidence="2 3">
    <name type="scientific">Nonomuraea jabiensis</name>
    <dbReference type="NCBI Taxonomy" id="882448"/>
    <lineage>
        <taxon>Bacteria</taxon>
        <taxon>Bacillati</taxon>
        <taxon>Actinomycetota</taxon>
        <taxon>Actinomycetes</taxon>
        <taxon>Streptosporangiales</taxon>
        <taxon>Streptosporangiaceae</taxon>
        <taxon>Nonomuraea</taxon>
    </lineage>
</organism>
<dbReference type="Gene3D" id="3.40.630.30">
    <property type="match status" value="1"/>
</dbReference>
<reference evidence="2 3" key="1">
    <citation type="submission" date="2020-08" db="EMBL/GenBank/DDBJ databases">
        <title>Sequencing the genomes of 1000 actinobacteria strains.</title>
        <authorList>
            <person name="Klenk H.-P."/>
        </authorList>
    </citation>
    <scope>NUCLEOTIDE SEQUENCE [LARGE SCALE GENOMIC DNA]</scope>
    <source>
        <strain evidence="2 3">DSM 45507</strain>
    </source>
</reference>
<dbReference type="InterPro" id="IPR000182">
    <property type="entry name" value="GNAT_dom"/>
</dbReference>
<dbReference type="AlphaFoldDB" id="A0A7W9G4C8"/>
<keyword evidence="2" id="KW-0808">Transferase</keyword>
<evidence type="ECO:0000313" key="3">
    <source>
        <dbReference type="Proteomes" id="UP000579153"/>
    </source>
</evidence>
<dbReference type="InterPro" id="IPR051531">
    <property type="entry name" value="N-acetyltransferase"/>
</dbReference>
<evidence type="ECO:0000259" key="1">
    <source>
        <dbReference type="PROSITE" id="PS51186"/>
    </source>
</evidence>
<sequence length="219" mass="24610">MSEELAELWPLFALRVKTPRLELAVPDNRDLLNLARASGDIQPSGEGEPRYQKAYLYEPSPGRERQLLQRHWRALAHWRPASWDLHLAIRLDGLAIGVQNIWATDFTTVRSVETGSWIAREHQGKGYGTESRAAVLELAFAHLRALEAYTSFVEGNSASERVSRKLGYVYNGRRVYSRNGVRAVEHGMLLEASRWAPRRSAGISVEGITPACLELFGAE</sequence>
<name>A0A7W9G4C8_9ACTN</name>
<proteinExistence type="predicted"/>
<dbReference type="Proteomes" id="UP000579153">
    <property type="component" value="Unassembled WGS sequence"/>
</dbReference>
<accession>A0A7W9G4C8</accession>
<dbReference type="PANTHER" id="PTHR43792">
    <property type="entry name" value="GNAT FAMILY, PUTATIVE (AFU_ORTHOLOGUE AFUA_3G00765)-RELATED-RELATED"/>
    <property type="match status" value="1"/>
</dbReference>
<dbReference type="SUPFAM" id="SSF55729">
    <property type="entry name" value="Acyl-CoA N-acyltransferases (Nat)"/>
    <property type="match status" value="1"/>
</dbReference>
<dbReference type="PROSITE" id="PS51186">
    <property type="entry name" value="GNAT"/>
    <property type="match status" value="1"/>
</dbReference>
<comment type="caution">
    <text evidence="2">The sequence shown here is derived from an EMBL/GenBank/DDBJ whole genome shotgun (WGS) entry which is preliminary data.</text>
</comment>
<dbReference type="RefSeq" id="WP_185070456.1">
    <property type="nucleotide sequence ID" value="NZ_JACHMB010000001.1"/>
</dbReference>
<evidence type="ECO:0000313" key="2">
    <source>
        <dbReference type="EMBL" id="MBB5776917.1"/>
    </source>
</evidence>
<dbReference type="GO" id="GO:0016747">
    <property type="term" value="F:acyltransferase activity, transferring groups other than amino-acyl groups"/>
    <property type="evidence" value="ECO:0007669"/>
    <property type="project" value="InterPro"/>
</dbReference>
<gene>
    <name evidence="2" type="ORF">HD596_003673</name>
</gene>
<keyword evidence="3" id="KW-1185">Reference proteome</keyword>
<dbReference type="EMBL" id="JACHMB010000001">
    <property type="protein sequence ID" value="MBB5776917.1"/>
    <property type="molecule type" value="Genomic_DNA"/>
</dbReference>
<dbReference type="Pfam" id="PF13302">
    <property type="entry name" value="Acetyltransf_3"/>
    <property type="match status" value="1"/>
</dbReference>
<feature type="domain" description="N-acetyltransferase" evidence="1">
    <location>
        <begin position="39"/>
        <end position="191"/>
    </location>
</feature>